<name>A0A2T5RHL6_9FIRM</name>
<keyword evidence="9 13" id="KW-0326">Glycosidase</keyword>
<protein>
    <submittedName>
        <fullName evidence="15">Alpha-galactosidase</fullName>
    </submittedName>
</protein>
<dbReference type="Pfam" id="PF11975">
    <property type="entry name" value="Glyco_hydro_4C"/>
    <property type="match status" value="1"/>
</dbReference>
<evidence type="ECO:0000313" key="18">
    <source>
        <dbReference type="Proteomes" id="UP000295176"/>
    </source>
</evidence>
<comment type="similarity">
    <text evidence="2 13">Belongs to the glycosyl hydrolase 4 family.</text>
</comment>
<evidence type="ECO:0000256" key="9">
    <source>
        <dbReference type="ARBA" id="ARBA00023295"/>
    </source>
</evidence>
<dbReference type="Proteomes" id="UP000244089">
    <property type="component" value="Unassembled WGS sequence"/>
</dbReference>
<feature type="binding site" evidence="11">
    <location>
        <position position="198"/>
    </location>
    <ligand>
        <name>Mn(2+)</name>
        <dbReference type="ChEBI" id="CHEBI:29035"/>
    </ligand>
</feature>
<sequence length="448" mass="50901">MRKITFIGAGSIVFAKNLLTDILSVPELRDTKISLMDIDPERLAMTEKLAARIVEENDFPTVIEATTDRREALKDADYVISMIQVGGLEAYEMDIEIPRKYGVNQAVGDTLGPGGVFRGLRTIPVYLEIARDMEELCPEALFLNYVNPMAINCWALNKATDIKNVGLCHSVQGTAAEICEYIDLPYEDINYLSAGINHMAWYLKFEKDGKDLYPQIKAKYDDPDVYKHDVTKFEFLKHFGYFVTESTIHMSEYVPYFRKNKDWISNIHRMQREQPENSYGGDIGWTTEDESGAYLHVCQVRNESYLEDMEELINSEIKMERSNEYGSHIIEAMETGRETVIHGNIQNDGQITNLPQGSVVEVPCLVNKNGIQPTYVGDLPTQLAALNRTNINVQELAVEGALTGDKEKIYQAVMMDPLTAAVLDMDQIREMVDEMFAAQREWLPNFEI</sequence>
<dbReference type="OrthoDB" id="9808275at2"/>
<accession>A0A2T5RHL6</accession>
<keyword evidence="8" id="KW-0119">Carbohydrate metabolism</keyword>
<evidence type="ECO:0000259" key="14">
    <source>
        <dbReference type="Pfam" id="PF11975"/>
    </source>
</evidence>
<comment type="cofactor">
    <cofactor evidence="13">
        <name>NAD(+)</name>
        <dbReference type="ChEBI" id="CHEBI:57540"/>
    </cofactor>
    <text evidence="13">Binds 1 NAD(+) per subunit.</text>
</comment>
<keyword evidence="11" id="KW-0408">Iron</keyword>
<dbReference type="Gene3D" id="3.90.1820.10">
    <property type="entry name" value="AglA-like glucosidase"/>
    <property type="match status" value="1"/>
</dbReference>
<evidence type="ECO:0000256" key="4">
    <source>
        <dbReference type="ARBA" id="ARBA00022723"/>
    </source>
</evidence>
<dbReference type="RefSeq" id="WP_108141339.1">
    <property type="nucleotide sequence ID" value="NZ_QAXS01000026.1"/>
</dbReference>
<comment type="subunit">
    <text evidence="3">Homotetramer.</text>
</comment>
<dbReference type="GO" id="GO:0005975">
    <property type="term" value="P:carbohydrate metabolic process"/>
    <property type="evidence" value="ECO:0007669"/>
    <property type="project" value="InterPro"/>
</dbReference>
<evidence type="ECO:0000256" key="7">
    <source>
        <dbReference type="ARBA" id="ARBA00023211"/>
    </source>
</evidence>
<dbReference type="Proteomes" id="UP000295176">
    <property type="component" value="Unassembled WGS sequence"/>
</dbReference>
<feature type="binding site" evidence="10">
    <location>
        <position position="147"/>
    </location>
    <ligand>
        <name>substrate</name>
    </ligand>
</feature>
<keyword evidence="5 13" id="KW-0378">Hydrolase</keyword>
<evidence type="ECO:0000313" key="15">
    <source>
        <dbReference type="EMBL" id="PTV96175.1"/>
    </source>
</evidence>
<dbReference type="AlphaFoldDB" id="A0A2T5RHL6"/>
<feature type="binding site" evidence="11">
    <location>
        <position position="168"/>
    </location>
    <ligand>
        <name>Mn(2+)</name>
        <dbReference type="ChEBI" id="CHEBI:29035"/>
    </ligand>
</feature>
<dbReference type="CDD" id="cd05297">
    <property type="entry name" value="GH4_alpha_glucosidase_galactosidase"/>
    <property type="match status" value="1"/>
</dbReference>
<dbReference type="GO" id="GO:0004553">
    <property type="term" value="F:hydrolase activity, hydrolyzing O-glycosyl compounds"/>
    <property type="evidence" value="ECO:0007669"/>
    <property type="project" value="InterPro"/>
</dbReference>
<dbReference type="PRINTS" id="PR00732">
    <property type="entry name" value="GLHYDRLASE4"/>
</dbReference>
<keyword evidence="4 11" id="KW-0479">Metal-binding</keyword>
<keyword evidence="6 13" id="KW-0520">NAD</keyword>
<evidence type="ECO:0000256" key="11">
    <source>
        <dbReference type="PIRSR" id="PIRSR601088-3"/>
    </source>
</evidence>
<organism evidence="15 17">
    <name type="scientific">Halanaerobium saccharolyticum</name>
    <dbReference type="NCBI Taxonomy" id="43595"/>
    <lineage>
        <taxon>Bacteria</taxon>
        <taxon>Bacillati</taxon>
        <taxon>Bacillota</taxon>
        <taxon>Clostridia</taxon>
        <taxon>Halanaerobiales</taxon>
        <taxon>Halanaerobiaceae</taxon>
        <taxon>Halanaerobium</taxon>
    </lineage>
</organism>
<evidence type="ECO:0000256" key="3">
    <source>
        <dbReference type="ARBA" id="ARBA00011881"/>
    </source>
</evidence>
<dbReference type="InterPro" id="IPR022616">
    <property type="entry name" value="Glyco_hydro_4_C"/>
</dbReference>
<keyword evidence="7 11" id="KW-0464">Manganese</keyword>
<gene>
    <name evidence="16" type="ORF">C7957_10535</name>
    <name evidence="15" type="ORF">C8C76_12612</name>
</gene>
<dbReference type="InterPro" id="IPR015955">
    <property type="entry name" value="Lactate_DH/Glyco_Ohase_4_C"/>
</dbReference>
<keyword evidence="11" id="KW-0533">Nickel</keyword>
<evidence type="ECO:0000256" key="10">
    <source>
        <dbReference type="PIRSR" id="PIRSR601088-2"/>
    </source>
</evidence>
<dbReference type="GO" id="GO:0046872">
    <property type="term" value="F:metal ion binding"/>
    <property type="evidence" value="ECO:0007669"/>
    <property type="project" value="UniProtKB-KW"/>
</dbReference>
<dbReference type="PANTHER" id="PTHR32092">
    <property type="entry name" value="6-PHOSPHO-BETA-GLUCOSIDASE-RELATED"/>
    <property type="match status" value="1"/>
</dbReference>
<evidence type="ECO:0000256" key="2">
    <source>
        <dbReference type="ARBA" id="ARBA00010141"/>
    </source>
</evidence>
<dbReference type="InterPro" id="IPR036291">
    <property type="entry name" value="NAD(P)-bd_dom_sf"/>
</dbReference>
<dbReference type="GO" id="GO:0016616">
    <property type="term" value="F:oxidoreductase activity, acting on the CH-OH group of donors, NAD or NADP as acceptor"/>
    <property type="evidence" value="ECO:0007669"/>
    <property type="project" value="InterPro"/>
</dbReference>
<dbReference type="EMBL" id="QAXS01000026">
    <property type="protein sequence ID" value="PTV96175.1"/>
    <property type="molecule type" value="Genomic_DNA"/>
</dbReference>
<dbReference type="PANTHER" id="PTHR32092:SF6">
    <property type="entry name" value="ALPHA-GALACTOSIDASE"/>
    <property type="match status" value="1"/>
</dbReference>
<evidence type="ECO:0000256" key="5">
    <source>
        <dbReference type="ARBA" id="ARBA00022801"/>
    </source>
</evidence>
<comment type="cofactor">
    <cofactor evidence="1">
        <name>Mn(2+)</name>
        <dbReference type="ChEBI" id="CHEBI:29035"/>
    </cofactor>
</comment>
<evidence type="ECO:0000313" key="16">
    <source>
        <dbReference type="EMBL" id="TDP98236.1"/>
    </source>
</evidence>
<dbReference type="SUPFAM" id="SSF51735">
    <property type="entry name" value="NAD(P)-binding Rossmann-fold domains"/>
    <property type="match status" value="1"/>
</dbReference>
<dbReference type="EMBL" id="SNXX01000005">
    <property type="protein sequence ID" value="TDP98236.1"/>
    <property type="molecule type" value="Genomic_DNA"/>
</dbReference>
<dbReference type="InterPro" id="IPR053715">
    <property type="entry name" value="GH4_Enzyme_sf"/>
</dbReference>
<evidence type="ECO:0000256" key="1">
    <source>
        <dbReference type="ARBA" id="ARBA00001936"/>
    </source>
</evidence>
<evidence type="ECO:0000256" key="13">
    <source>
        <dbReference type="RuleBase" id="RU361152"/>
    </source>
</evidence>
<feature type="site" description="Increases basicity of active site Tyr" evidence="12">
    <location>
        <position position="109"/>
    </location>
</feature>
<reference evidence="15 17" key="1">
    <citation type="submission" date="2018-04" db="EMBL/GenBank/DDBJ databases">
        <title>Subsurface microbial communities from deep shales in Ohio and West Virginia, USA.</title>
        <authorList>
            <person name="Wrighton K."/>
        </authorList>
    </citation>
    <scope>NUCLEOTIDE SEQUENCE [LARGE SCALE GENOMIC DNA]</scope>
    <source>
        <strain evidence="16 18">MSL 7</strain>
        <strain evidence="15 17">WC1</strain>
    </source>
</reference>
<keyword evidence="11" id="KW-0170">Cobalt</keyword>
<evidence type="ECO:0000256" key="8">
    <source>
        <dbReference type="ARBA" id="ARBA00023277"/>
    </source>
</evidence>
<evidence type="ECO:0000313" key="17">
    <source>
        <dbReference type="Proteomes" id="UP000244089"/>
    </source>
</evidence>
<dbReference type="Pfam" id="PF02056">
    <property type="entry name" value="Glyco_hydro_4"/>
    <property type="match status" value="1"/>
</dbReference>
<dbReference type="NCBIfam" id="NF011657">
    <property type="entry name" value="PRK15076.1"/>
    <property type="match status" value="1"/>
</dbReference>
<comment type="caution">
    <text evidence="15">The sequence shown here is derived from an EMBL/GenBank/DDBJ whole genome shotgun (WGS) entry which is preliminary data.</text>
</comment>
<proteinExistence type="inferred from homology"/>
<feature type="domain" description="Glycosyl hydrolase family 4 C-terminal" evidence="14">
    <location>
        <begin position="194"/>
        <end position="419"/>
    </location>
</feature>
<evidence type="ECO:0000256" key="6">
    <source>
        <dbReference type="ARBA" id="ARBA00023027"/>
    </source>
</evidence>
<evidence type="ECO:0000256" key="12">
    <source>
        <dbReference type="PIRSR" id="PIRSR601088-4"/>
    </source>
</evidence>
<dbReference type="InterPro" id="IPR001088">
    <property type="entry name" value="Glyco_hydro_4"/>
</dbReference>
<dbReference type="SUPFAM" id="SSF56327">
    <property type="entry name" value="LDH C-terminal domain-like"/>
    <property type="match status" value="1"/>
</dbReference>